<proteinExistence type="predicted"/>
<dbReference type="AlphaFoldDB" id="A0A4V6A0P6"/>
<evidence type="ECO:0000256" key="1">
    <source>
        <dbReference type="SAM" id="SignalP"/>
    </source>
</evidence>
<evidence type="ECO:0000313" key="2">
    <source>
        <dbReference type="EMBL" id="TKR72245.1"/>
    </source>
</evidence>
<dbReference type="Proteomes" id="UP000298663">
    <property type="component" value="Unassembled WGS sequence"/>
</dbReference>
<feature type="chain" id="PRO_5020948146" description="Saposin B-type domain-containing protein" evidence="1">
    <location>
        <begin position="20"/>
        <end position="129"/>
    </location>
</feature>
<name>A0A4V6A0P6_STECR</name>
<comment type="caution">
    <text evidence="2">The sequence shown here is derived from an EMBL/GenBank/DDBJ whole genome shotgun (WGS) entry which is preliminary data.</text>
</comment>
<evidence type="ECO:0008006" key="4">
    <source>
        <dbReference type="Google" id="ProtNLM"/>
    </source>
</evidence>
<organism evidence="2 3">
    <name type="scientific">Steinernema carpocapsae</name>
    <name type="common">Entomopathogenic nematode</name>
    <dbReference type="NCBI Taxonomy" id="34508"/>
    <lineage>
        <taxon>Eukaryota</taxon>
        <taxon>Metazoa</taxon>
        <taxon>Ecdysozoa</taxon>
        <taxon>Nematoda</taxon>
        <taxon>Chromadorea</taxon>
        <taxon>Rhabditida</taxon>
        <taxon>Tylenchina</taxon>
        <taxon>Panagrolaimomorpha</taxon>
        <taxon>Strongyloidoidea</taxon>
        <taxon>Steinernematidae</taxon>
        <taxon>Steinernema</taxon>
    </lineage>
</organism>
<feature type="signal peptide" evidence="1">
    <location>
        <begin position="1"/>
        <end position="19"/>
    </location>
</feature>
<reference evidence="2 3" key="2">
    <citation type="journal article" date="2019" name="G3 (Bethesda)">
        <title>Hybrid Assembly of the Genome of the Entomopathogenic Nematode Steinernema carpocapsae Identifies the X-Chromosome.</title>
        <authorList>
            <person name="Serra L."/>
            <person name="Macchietto M."/>
            <person name="Macias-Munoz A."/>
            <person name="McGill C.J."/>
            <person name="Rodriguez I.M."/>
            <person name="Rodriguez B."/>
            <person name="Murad R."/>
            <person name="Mortazavi A."/>
        </authorList>
    </citation>
    <scope>NUCLEOTIDE SEQUENCE [LARGE SCALE GENOMIC DNA]</scope>
    <source>
        <strain evidence="2 3">ALL</strain>
    </source>
</reference>
<sequence>MTKLLLFFGLFLAFALSETQRLPCNKCPEIKNLNHRNDVRLDVKYEVGSDGCRSAVVKCKSDFDYEQQVLSFYRGDEVIERIDALQSSLQEISKTVKCNKDKVWVHLVNFGGDYRETIIDGAECASRFI</sequence>
<gene>
    <name evidence="2" type="ORF">L596_019722</name>
</gene>
<dbReference type="EMBL" id="AZBU02000006">
    <property type="protein sequence ID" value="TKR72245.1"/>
    <property type="molecule type" value="Genomic_DNA"/>
</dbReference>
<protein>
    <recommendedName>
        <fullName evidence="4">Saposin B-type domain-containing protein</fullName>
    </recommendedName>
</protein>
<keyword evidence="1" id="KW-0732">Signal</keyword>
<reference evidence="2 3" key="1">
    <citation type="journal article" date="2015" name="Genome Biol.">
        <title>Comparative genomics of Steinernema reveals deeply conserved gene regulatory networks.</title>
        <authorList>
            <person name="Dillman A.R."/>
            <person name="Macchietto M."/>
            <person name="Porter C.F."/>
            <person name="Rogers A."/>
            <person name="Williams B."/>
            <person name="Antoshechkin I."/>
            <person name="Lee M.M."/>
            <person name="Goodwin Z."/>
            <person name="Lu X."/>
            <person name="Lewis E.E."/>
            <person name="Goodrich-Blair H."/>
            <person name="Stock S.P."/>
            <person name="Adams B.J."/>
            <person name="Sternberg P.W."/>
            <person name="Mortazavi A."/>
        </authorList>
    </citation>
    <scope>NUCLEOTIDE SEQUENCE [LARGE SCALE GENOMIC DNA]</scope>
    <source>
        <strain evidence="2 3">ALL</strain>
    </source>
</reference>
<evidence type="ECO:0000313" key="3">
    <source>
        <dbReference type="Proteomes" id="UP000298663"/>
    </source>
</evidence>
<accession>A0A4V6A0P6</accession>
<keyword evidence="3" id="KW-1185">Reference proteome</keyword>